<dbReference type="Proteomes" id="UP001276564">
    <property type="component" value="Unassembled WGS sequence"/>
</dbReference>
<evidence type="ECO:0000313" key="3">
    <source>
        <dbReference type="Proteomes" id="UP001276564"/>
    </source>
</evidence>
<dbReference type="RefSeq" id="WP_292350350.1">
    <property type="nucleotide sequence ID" value="NZ_JAVIIO010000003.1"/>
</dbReference>
<protein>
    <submittedName>
        <fullName evidence="2">Uncharacterized protein</fullName>
    </submittedName>
</protein>
<dbReference type="EMBL" id="JAVIIP010000016">
    <property type="protein sequence ID" value="MDX8540863.1"/>
    <property type="molecule type" value="Genomic_DNA"/>
</dbReference>
<reference evidence="2 3" key="1">
    <citation type="submission" date="2023-08" db="EMBL/GenBank/DDBJ databases">
        <title>Implementing the SeqCode for naming new Mesorhizobium species isolated from Vachellia karroo root nodules.</title>
        <authorList>
            <person name="Van Lill M."/>
        </authorList>
    </citation>
    <scope>NUCLEOTIDE SEQUENCE [LARGE SCALE GENOMIC DNA]</scope>
    <source>
        <strain evidence="2 3">VK4B</strain>
    </source>
</reference>
<evidence type="ECO:0000256" key="1">
    <source>
        <dbReference type="SAM" id="SignalP"/>
    </source>
</evidence>
<name>A0ABU5AUB0_9HYPH</name>
<keyword evidence="3" id="KW-1185">Reference proteome</keyword>
<evidence type="ECO:0000313" key="2">
    <source>
        <dbReference type="EMBL" id="MDX8540863.1"/>
    </source>
</evidence>
<gene>
    <name evidence="2" type="ORF">RFM23_24915</name>
</gene>
<feature type="signal peptide" evidence="1">
    <location>
        <begin position="1"/>
        <end position="21"/>
    </location>
</feature>
<comment type="caution">
    <text evidence="2">The sequence shown here is derived from an EMBL/GenBank/DDBJ whole genome shotgun (WGS) entry which is preliminary data.</text>
</comment>
<keyword evidence="1" id="KW-0732">Signal</keyword>
<feature type="chain" id="PRO_5047180336" evidence="1">
    <location>
        <begin position="22"/>
        <end position="45"/>
    </location>
</feature>
<accession>A0ABU5AUB0</accession>
<proteinExistence type="predicted"/>
<organism evidence="2 3">
    <name type="scientific">Mesorhizobium abyssinicae</name>
    <dbReference type="NCBI Taxonomy" id="1209958"/>
    <lineage>
        <taxon>Bacteria</taxon>
        <taxon>Pseudomonadati</taxon>
        <taxon>Pseudomonadota</taxon>
        <taxon>Alphaproteobacteria</taxon>
        <taxon>Hyphomicrobiales</taxon>
        <taxon>Phyllobacteriaceae</taxon>
        <taxon>Mesorhizobium</taxon>
    </lineage>
</organism>
<sequence>MIRYFALAVIFFQVATTAALATQVVLFADNTDAAPLLGAVDLAGP</sequence>